<comment type="similarity">
    <text evidence="2 8">Belongs to the FAN1 family.</text>
</comment>
<dbReference type="Pfam" id="PF08774">
    <property type="entry name" value="VRR_NUC"/>
    <property type="match status" value="1"/>
</dbReference>
<dbReference type="InterPro" id="IPR011856">
    <property type="entry name" value="tRNA_endonuc-like_dom_sf"/>
</dbReference>
<feature type="domain" description="VRR-NUC" evidence="10">
    <location>
        <begin position="737"/>
        <end position="864"/>
    </location>
</feature>
<keyword evidence="5 8" id="KW-0378">Hydrolase</keyword>
<evidence type="ECO:0000256" key="3">
    <source>
        <dbReference type="ARBA" id="ARBA00022722"/>
    </source>
</evidence>
<feature type="compositionally biased region" description="Acidic residues" evidence="9">
    <location>
        <begin position="53"/>
        <end position="62"/>
    </location>
</feature>
<dbReference type="InterPro" id="IPR033315">
    <property type="entry name" value="Fan1-like"/>
</dbReference>
<keyword evidence="4 8" id="KW-0479">Metal-binding</keyword>
<keyword evidence="8" id="KW-0234">DNA repair</keyword>
<dbReference type="GO" id="GO:0004528">
    <property type="term" value="F:phosphodiesterase I activity"/>
    <property type="evidence" value="ECO:0007669"/>
    <property type="project" value="UniProtKB-EC"/>
</dbReference>
<dbReference type="GO" id="GO:0046872">
    <property type="term" value="F:metal ion binding"/>
    <property type="evidence" value="ECO:0007669"/>
    <property type="project" value="UniProtKB-KW"/>
</dbReference>
<keyword evidence="6 8" id="KW-0460">Magnesium</keyword>
<dbReference type="FunFam" id="3.40.1350.10:FF:000009">
    <property type="entry name" value="Fanconi-associated nuclease"/>
    <property type="match status" value="1"/>
</dbReference>
<dbReference type="EC" id="3.1.4.1" evidence="8"/>
<dbReference type="AlphaFoldDB" id="A0AAN7B6S9"/>
<dbReference type="GO" id="GO:0070336">
    <property type="term" value="F:flap-structured DNA binding"/>
    <property type="evidence" value="ECO:0007669"/>
    <property type="project" value="TreeGrafter"/>
</dbReference>
<comment type="cofactor">
    <cofactor evidence="8">
        <name>Mg(2+)</name>
        <dbReference type="ChEBI" id="CHEBI:18420"/>
    </cofactor>
    <cofactor evidence="8">
        <name>Mn(2+)</name>
        <dbReference type="ChEBI" id="CHEBI:29035"/>
    </cofactor>
</comment>
<dbReference type="GO" id="GO:0017108">
    <property type="term" value="F:5'-flap endonuclease activity"/>
    <property type="evidence" value="ECO:0007669"/>
    <property type="project" value="TreeGrafter"/>
</dbReference>
<feature type="compositionally biased region" description="Basic and acidic residues" evidence="9">
    <location>
        <begin position="36"/>
        <end position="47"/>
    </location>
</feature>
<dbReference type="CDD" id="cd22326">
    <property type="entry name" value="FAN1-like"/>
    <property type="match status" value="1"/>
</dbReference>
<evidence type="ECO:0000256" key="2">
    <source>
        <dbReference type="ARBA" id="ARBA00005533"/>
    </source>
</evidence>
<dbReference type="Pfam" id="PF21170">
    <property type="entry name" value="FAN1_TPR"/>
    <property type="match status" value="1"/>
</dbReference>
<protein>
    <recommendedName>
        <fullName evidence="8">Fanconi-associated nuclease</fullName>
        <ecNumber evidence="8">3.1.4.1</ecNumber>
    </recommendedName>
</protein>
<keyword evidence="8" id="KW-0227">DNA damage</keyword>
<proteinExistence type="inferred from homology"/>
<accession>A0AAN7B6S9</accession>
<dbReference type="InterPro" id="IPR049125">
    <property type="entry name" value="FAN1-like_WH"/>
</dbReference>
<evidence type="ECO:0000313" key="11">
    <source>
        <dbReference type="EMBL" id="KAK4212978.1"/>
    </source>
</evidence>
<dbReference type="GO" id="GO:0005634">
    <property type="term" value="C:nucleus"/>
    <property type="evidence" value="ECO:0007669"/>
    <property type="project" value="UniProtKB-SubCell"/>
</dbReference>
<evidence type="ECO:0000256" key="9">
    <source>
        <dbReference type="SAM" id="MobiDB-lite"/>
    </source>
</evidence>
<keyword evidence="8" id="KW-0539">Nucleus</keyword>
<reference evidence="11" key="1">
    <citation type="journal article" date="2023" name="Mol. Phylogenet. Evol.">
        <title>Genome-scale phylogeny and comparative genomics of the fungal order Sordariales.</title>
        <authorList>
            <person name="Hensen N."/>
            <person name="Bonometti L."/>
            <person name="Westerberg I."/>
            <person name="Brannstrom I.O."/>
            <person name="Guillou S."/>
            <person name="Cros-Aarteil S."/>
            <person name="Calhoun S."/>
            <person name="Haridas S."/>
            <person name="Kuo A."/>
            <person name="Mondo S."/>
            <person name="Pangilinan J."/>
            <person name="Riley R."/>
            <person name="LaButti K."/>
            <person name="Andreopoulos B."/>
            <person name="Lipzen A."/>
            <person name="Chen C."/>
            <person name="Yan M."/>
            <person name="Daum C."/>
            <person name="Ng V."/>
            <person name="Clum A."/>
            <person name="Steindorff A."/>
            <person name="Ohm R.A."/>
            <person name="Martin F."/>
            <person name="Silar P."/>
            <person name="Natvig D.O."/>
            <person name="Lalanne C."/>
            <person name="Gautier V."/>
            <person name="Ament-Velasquez S.L."/>
            <person name="Kruys A."/>
            <person name="Hutchinson M.I."/>
            <person name="Powell A.J."/>
            <person name="Barry K."/>
            <person name="Miller A.N."/>
            <person name="Grigoriev I.V."/>
            <person name="Debuchy R."/>
            <person name="Gladieux P."/>
            <person name="Hiltunen Thoren M."/>
            <person name="Johannesson H."/>
        </authorList>
    </citation>
    <scope>NUCLEOTIDE SEQUENCE</scope>
    <source>
        <strain evidence="11">PSN293</strain>
    </source>
</reference>
<evidence type="ECO:0000313" key="12">
    <source>
        <dbReference type="Proteomes" id="UP001301769"/>
    </source>
</evidence>
<dbReference type="SMART" id="SM00990">
    <property type="entry name" value="VRR_NUC"/>
    <property type="match status" value="1"/>
</dbReference>
<dbReference type="EMBL" id="MU858117">
    <property type="protein sequence ID" value="KAK4212978.1"/>
    <property type="molecule type" value="Genomic_DNA"/>
</dbReference>
<keyword evidence="12" id="KW-1185">Reference proteome</keyword>
<evidence type="ECO:0000256" key="6">
    <source>
        <dbReference type="ARBA" id="ARBA00022842"/>
    </source>
</evidence>
<dbReference type="PANTHER" id="PTHR15749:SF4">
    <property type="entry name" value="FANCONI-ASSOCIATED NUCLEASE 1"/>
    <property type="match status" value="1"/>
</dbReference>
<dbReference type="Gene3D" id="3.40.1350.10">
    <property type="match status" value="1"/>
</dbReference>
<dbReference type="InterPro" id="IPR049132">
    <property type="entry name" value="FAN1-like_euk"/>
</dbReference>
<dbReference type="PANTHER" id="PTHR15749">
    <property type="entry name" value="FANCONI-ASSOCIATED NUCLEASE 1"/>
    <property type="match status" value="1"/>
</dbReference>
<dbReference type="InterPro" id="IPR014883">
    <property type="entry name" value="VRR_NUC"/>
</dbReference>
<organism evidence="11 12">
    <name type="scientific">Rhypophila decipiens</name>
    <dbReference type="NCBI Taxonomy" id="261697"/>
    <lineage>
        <taxon>Eukaryota</taxon>
        <taxon>Fungi</taxon>
        <taxon>Dikarya</taxon>
        <taxon>Ascomycota</taxon>
        <taxon>Pezizomycotina</taxon>
        <taxon>Sordariomycetes</taxon>
        <taxon>Sordariomycetidae</taxon>
        <taxon>Sordariales</taxon>
        <taxon>Naviculisporaceae</taxon>
        <taxon>Rhypophila</taxon>
    </lineage>
</organism>
<evidence type="ECO:0000256" key="7">
    <source>
        <dbReference type="ARBA" id="ARBA00023211"/>
    </source>
</evidence>
<dbReference type="Pfam" id="PF21315">
    <property type="entry name" value="FAN1_HTH"/>
    <property type="match status" value="1"/>
</dbReference>
<comment type="subcellular location">
    <subcellularLocation>
        <location evidence="8">Nucleus</location>
    </subcellularLocation>
</comment>
<comment type="caution">
    <text evidence="11">The sequence shown here is derived from an EMBL/GenBank/DDBJ whole genome shotgun (WGS) entry which is preliminary data.</text>
</comment>
<dbReference type="GO" id="GO:0036297">
    <property type="term" value="P:interstrand cross-link repair"/>
    <property type="evidence" value="ECO:0007669"/>
    <property type="project" value="InterPro"/>
</dbReference>
<comment type="catalytic activity">
    <reaction evidence="1 8">
        <text>Hydrolytically removes 5'-nucleotides successively from the 3'-hydroxy termini of 3'-hydroxy-terminated oligonucleotides.</text>
        <dbReference type="EC" id="3.1.4.1"/>
    </reaction>
</comment>
<gene>
    <name evidence="11" type="ORF">QBC37DRAFT_182895</name>
</gene>
<evidence type="ECO:0000256" key="5">
    <source>
        <dbReference type="ARBA" id="ARBA00022801"/>
    </source>
</evidence>
<dbReference type="Proteomes" id="UP001301769">
    <property type="component" value="Unassembled WGS sequence"/>
</dbReference>
<keyword evidence="3 8" id="KW-0540">Nuclease</keyword>
<reference evidence="11" key="2">
    <citation type="submission" date="2023-05" db="EMBL/GenBank/DDBJ databases">
        <authorList>
            <consortium name="Lawrence Berkeley National Laboratory"/>
            <person name="Steindorff A."/>
            <person name="Hensen N."/>
            <person name="Bonometti L."/>
            <person name="Westerberg I."/>
            <person name="Brannstrom I.O."/>
            <person name="Guillou S."/>
            <person name="Cros-Aarteil S."/>
            <person name="Calhoun S."/>
            <person name="Haridas S."/>
            <person name="Kuo A."/>
            <person name="Mondo S."/>
            <person name="Pangilinan J."/>
            <person name="Riley R."/>
            <person name="Labutti K."/>
            <person name="Andreopoulos B."/>
            <person name="Lipzen A."/>
            <person name="Chen C."/>
            <person name="Yanf M."/>
            <person name="Daum C."/>
            <person name="Ng V."/>
            <person name="Clum A."/>
            <person name="Ohm R."/>
            <person name="Martin F."/>
            <person name="Silar P."/>
            <person name="Natvig D."/>
            <person name="Lalanne C."/>
            <person name="Gautier V."/>
            <person name="Ament-Velasquez S.L."/>
            <person name="Kruys A."/>
            <person name="Hutchinson M.I."/>
            <person name="Powell A.J."/>
            <person name="Barry K."/>
            <person name="Miller A.N."/>
            <person name="Grigoriev I.V."/>
            <person name="Debuchy R."/>
            <person name="Gladieux P."/>
            <person name="Thoren M.H."/>
            <person name="Johannesson H."/>
        </authorList>
    </citation>
    <scope>NUCLEOTIDE SEQUENCE</scope>
    <source>
        <strain evidence="11">PSN293</strain>
    </source>
</reference>
<keyword evidence="7 8" id="KW-0464">Manganese</keyword>
<dbReference type="GO" id="GO:0008409">
    <property type="term" value="F:5'-3' exonuclease activity"/>
    <property type="evidence" value="ECO:0007669"/>
    <property type="project" value="TreeGrafter"/>
</dbReference>
<evidence type="ECO:0000256" key="8">
    <source>
        <dbReference type="RuleBase" id="RU365033"/>
    </source>
</evidence>
<dbReference type="InterPro" id="IPR049126">
    <property type="entry name" value="FAN1-like_TPR"/>
</dbReference>
<name>A0AAN7B6S9_9PEZI</name>
<feature type="region of interest" description="Disordered" evidence="9">
    <location>
        <begin position="1"/>
        <end position="82"/>
    </location>
</feature>
<evidence type="ECO:0000259" key="10">
    <source>
        <dbReference type="SMART" id="SM00990"/>
    </source>
</evidence>
<evidence type="ECO:0000256" key="4">
    <source>
        <dbReference type="ARBA" id="ARBA00022723"/>
    </source>
</evidence>
<sequence length="871" mass="98936">MDRFVKRSGPRTSTRNPSPSPVSREDALRPAKKRRIEVLKSEDREDSLSSLSSDDDGGEAGTDDAALKVESNVSDKNYDSETGIAPTSYQTAFESALPAVPDDQQAIQEYDLIKASQGSQSEGPTTSDETLARINNRSWVPGRSSIYVDAFNFALDTVLQDEIHLFNDKEKRVFEQWQSLTYEAQYLYVRLFLRKTASWHRAERLKSYTDISDVDLAIATLLQARDLPGAQYEEQPETEEVEGVILGDSFAFVDSSESYINTVEEAASQLSLDELKLVAKDAKVRGKNKAGLIDAICRMSAQQAGLFSFGIRRTSTNASMDSNDSQEYDPSLNNKDSNRKAHFLAKILTITGPLVRLSENIFKLFERVHLVFYRSTEWTEKSLTTIILARMSKRNFPEYLVCRSSNIFATRKDLIEFENAMRREYDVDQVLQFNGPPGEQGFLKIVDIFESISARWRQLLVEEQHKEESVYEYGEGAYLRRFNAAHAYTRIAHKAADALGRLHRYKDEYELLDELLSQRLFHPSRRGSWYQRKALLEEHYMWKDEADTVPANVEARKQQWCQKALATCEQALQDNDCHLIYHYDLQKRLMKLEKRLRVPLRLKHDFSHLRLNHPEEQSFIGIQLVRDDPDAKGKSGGAPSTKTIWLDELGEPGEDGKPQHVSVEEMCLSHYRSQGWKGFHSEGGILRTLFAYLFFDILFVYVPNVFQTAFQTCPLDLFTDAFYPTRASEINHRLVEIANGGAEALIRKVDESERVRRTCVVGLNWDFELEDLVELVNCFGGGALAAVCKVMAQDYRARGGGVPDLMLWRVQAEAENAIAGDERKGEVLFAEVKSANDRLSDTQRLWIHVLTGAGVRVALCNAVAKEVRTIG</sequence>
<evidence type="ECO:0000256" key="1">
    <source>
        <dbReference type="ARBA" id="ARBA00000983"/>
    </source>
</evidence>
<comment type="function">
    <text evidence="8">Nuclease required for the repair of DNA interstrand cross-links (ICL). Acts as a 5'-3' exonuclease that anchors at a cut end of DNA and cleaves DNA successively at every third nucleotide, allowing to excise an ICL from one strand through flanking incisions.</text>
</comment>